<evidence type="ECO:0000256" key="9">
    <source>
        <dbReference type="ARBA" id="ARBA00023170"/>
    </source>
</evidence>
<dbReference type="Pfam" id="PF00105">
    <property type="entry name" value="zf-C4"/>
    <property type="match status" value="1"/>
</dbReference>
<evidence type="ECO:0000256" key="3">
    <source>
        <dbReference type="ARBA" id="ARBA00022723"/>
    </source>
</evidence>
<dbReference type="CDD" id="cd06960">
    <property type="entry name" value="NR_DBD_HNF4A"/>
    <property type="match status" value="1"/>
</dbReference>
<feature type="domain" description="Nuclear receptor" evidence="13">
    <location>
        <begin position="170"/>
        <end position="247"/>
    </location>
</feature>
<accession>A0A9P1N3Y4</accession>
<evidence type="ECO:0008006" key="17">
    <source>
        <dbReference type="Google" id="ProtNLM"/>
    </source>
</evidence>
<dbReference type="Gene3D" id="3.30.50.10">
    <property type="entry name" value="Erythroid Transcription Factor GATA-1, subunit A"/>
    <property type="match status" value="1"/>
</dbReference>
<evidence type="ECO:0000256" key="6">
    <source>
        <dbReference type="ARBA" id="ARBA00023015"/>
    </source>
</evidence>
<keyword evidence="7 11" id="KW-0238">DNA-binding</keyword>
<evidence type="ECO:0000256" key="1">
    <source>
        <dbReference type="ARBA" id="ARBA00004123"/>
    </source>
</evidence>
<comment type="caution">
    <text evidence="15">The sequence shown here is derived from an EMBL/GenBank/DDBJ whole genome shotgun (WGS) entry which is preliminary data.</text>
</comment>
<dbReference type="SUPFAM" id="SSF48508">
    <property type="entry name" value="Nuclear receptor ligand-binding domain"/>
    <property type="match status" value="1"/>
</dbReference>
<dbReference type="PROSITE" id="PS51843">
    <property type="entry name" value="NR_LBD"/>
    <property type="match status" value="1"/>
</dbReference>
<keyword evidence="9 11" id="KW-0675">Receptor</keyword>
<gene>
    <name evidence="15" type="ORF">CAMP_LOCUS11641</name>
</gene>
<dbReference type="AlphaFoldDB" id="A0A9P1N3Y4"/>
<feature type="compositionally biased region" description="Low complexity" evidence="12">
    <location>
        <begin position="151"/>
        <end position="162"/>
    </location>
</feature>
<keyword evidence="5 11" id="KW-0862">Zinc</keyword>
<organism evidence="15 16">
    <name type="scientific">Caenorhabditis angaria</name>
    <dbReference type="NCBI Taxonomy" id="860376"/>
    <lineage>
        <taxon>Eukaryota</taxon>
        <taxon>Metazoa</taxon>
        <taxon>Ecdysozoa</taxon>
        <taxon>Nematoda</taxon>
        <taxon>Chromadorea</taxon>
        <taxon>Rhabditida</taxon>
        <taxon>Rhabditina</taxon>
        <taxon>Rhabditomorpha</taxon>
        <taxon>Rhabditoidea</taxon>
        <taxon>Rhabditidae</taxon>
        <taxon>Peloderinae</taxon>
        <taxon>Caenorhabditis</taxon>
    </lineage>
</organism>
<dbReference type="SUPFAM" id="SSF57716">
    <property type="entry name" value="Glucocorticoid receptor-like (DNA-binding domain)"/>
    <property type="match status" value="1"/>
</dbReference>
<dbReference type="Pfam" id="PF00104">
    <property type="entry name" value="Hormone_recep"/>
    <property type="match status" value="1"/>
</dbReference>
<evidence type="ECO:0000313" key="16">
    <source>
        <dbReference type="Proteomes" id="UP001152747"/>
    </source>
</evidence>
<dbReference type="PANTHER" id="PTHR46011:SF16">
    <property type="entry name" value="NUCLEAR HORMONE RECEPTOR FAMILY MEMBER NHR-66"/>
    <property type="match status" value="1"/>
</dbReference>
<dbReference type="GO" id="GO:0005634">
    <property type="term" value="C:nucleus"/>
    <property type="evidence" value="ECO:0007669"/>
    <property type="project" value="UniProtKB-SubCell"/>
</dbReference>
<evidence type="ECO:0000256" key="8">
    <source>
        <dbReference type="ARBA" id="ARBA00023163"/>
    </source>
</evidence>
<evidence type="ECO:0000256" key="4">
    <source>
        <dbReference type="ARBA" id="ARBA00022771"/>
    </source>
</evidence>
<dbReference type="GO" id="GO:0000978">
    <property type="term" value="F:RNA polymerase II cis-regulatory region sequence-specific DNA binding"/>
    <property type="evidence" value="ECO:0007669"/>
    <property type="project" value="InterPro"/>
</dbReference>
<dbReference type="InterPro" id="IPR013088">
    <property type="entry name" value="Znf_NHR/GATA"/>
</dbReference>
<keyword evidence="8 11" id="KW-0804">Transcription</keyword>
<comment type="subcellular location">
    <subcellularLocation>
        <location evidence="1 11">Nucleus</location>
    </subcellularLocation>
</comment>
<dbReference type="PRINTS" id="PR00047">
    <property type="entry name" value="STROIDFINGER"/>
</dbReference>
<evidence type="ECO:0000256" key="10">
    <source>
        <dbReference type="ARBA" id="ARBA00023242"/>
    </source>
</evidence>
<evidence type="ECO:0000259" key="13">
    <source>
        <dbReference type="PROSITE" id="PS51030"/>
    </source>
</evidence>
<dbReference type="GO" id="GO:0003700">
    <property type="term" value="F:DNA-binding transcription factor activity"/>
    <property type="evidence" value="ECO:0007669"/>
    <property type="project" value="InterPro"/>
</dbReference>
<dbReference type="InterPro" id="IPR049636">
    <property type="entry name" value="HNF4-like_DBD"/>
</dbReference>
<sequence>MANNGFEFKLTPELLLEFSRLNQQQPFLAPIQPLVNTYYNNSSSEADPSTIVLPPPPPSSASSSSSILSVCGGGGMTSCSNGVNNNPAEIPTTSQFMPMAAAAAAFAAQNPHLNAFVANHFMNNEKAMFGLDLIPKHESPIGIFKIAKNEPSSSSNSQPSTPMQTDRRSVPACAICGTDSTGIHFGVDACAACSAFFRRTVVLNKQYLCNKGGKCIIVKDGSAGQKCRSCRFSKCLNSGMDKNSVQHRRDAIGKYSAGVKREISPDLEIEPPPKLFNGNYCEPSTSNNLNFVLNNQQSPPNNHERTNKNMLLNVRSNIGSPQKSILSELIIRQQFISEQRKLFYSERNLGEWLDSDIKPIEEQELFELTNFSNCMFHLWKVEPRLAADFINRNKYLDDIPRDEKVIILKSFVVLRQSVEEPYFTWKHGGLEKRWFVMPNNTYINCNNAEHYFNNGALKGLNLDLNTTRNLFLPSLMLSMDSVGNLMKNIEIREIEIIVLLGLVMLDPAILGLREETRLKMMAIRDQLIQEIFNYYEDEEPGLDPVIRIADLFMILAAIKTHGFKTAENMQILRTFELIPHDDCFNQILQREQGDSVLAEILRLGANLSNGS</sequence>
<keyword evidence="10 11" id="KW-0539">Nucleus</keyword>
<dbReference type="PROSITE" id="PS51030">
    <property type="entry name" value="NUCLEAR_REC_DBD_2"/>
    <property type="match status" value="1"/>
</dbReference>
<protein>
    <recommendedName>
        <fullName evidence="17">Nuclear receptor domain-containing protein</fullName>
    </recommendedName>
</protein>
<dbReference type="SMART" id="SM00399">
    <property type="entry name" value="ZnF_C4"/>
    <property type="match status" value="1"/>
</dbReference>
<dbReference type="GO" id="GO:0008270">
    <property type="term" value="F:zinc ion binding"/>
    <property type="evidence" value="ECO:0007669"/>
    <property type="project" value="UniProtKB-KW"/>
</dbReference>
<keyword evidence="16" id="KW-1185">Reference proteome</keyword>
<dbReference type="InterPro" id="IPR035500">
    <property type="entry name" value="NHR-like_dom_sf"/>
</dbReference>
<dbReference type="Proteomes" id="UP001152747">
    <property type="component" value="Unassembled WGS sequence"/>
</dbReference>
<evidence type="ECO:0000256" key="7">
    <source>
        <dbReference type="ARBA" id="ARBA00023125"/>
    </source>
</evidence>
<dbReference type="EMBL" id="CANHGI010000004">
    <property type="protein sequence ID" value="CAI5449004.1"/>
    <property type="molecule type" value="Genomic_DNA"/>
</dbReference>
<dbReference type="Gene3D" id="1.10.565.10">
    <property type="entry name" value="Retinoid X Receptor"/>
    <property type="match status" value="1"/>
</dbReference>
<dbReference type="PROSITE" id="PS00031">
    <property type="entry name" value="NUCLEAR_REC_DBD_1"/>
    <property type="match status" value="1"/>
</dbReference>
<keyword evidence="3 11" id="KW-0479">Metal-binding</keyword>
<dbReference type="OrthoDB" id="5840137at2759"/>
<comment type="similarity">
    <text evidence="2 11">Belongs to the nuclear hormone receptor family.</text>
</comment>
<dbReference type="InterPro" id="IPR000536">
    <property type="entry name" value="Nucl_hrmn_rcpt_lig-bd"/>
</dbReference>
<evidence type="ECO:0000259" key="14">
    <source>
        <dbReference type="PROSITE" id="PS51843"/>
    </source>
</evidence>
<feature type="region of interest" description="Disordered" evidence="12">
    <location>
        <begin position="46"/>
        <end position="66"/>
    </location>
</feature>
<evidence type="ECO:0000256" key="5">
    <source>
        <dbReference type="ARBA" id="ARBA00022833"/>
    </source>
</evidence>
<feature type="region of interest" description="Disordered" evidence="12">
    <location>
        <begin position="146"/>
        <end position="166"/>
    </location>
</feature>
<dbReference type="InterPro" id="IPR001628">
    <property type="entry name" value="Znf_hrmn_rcpt"/>
</dbReference>
<evidence type="ECO:0000256" key="11">
    <source>
        <dbReference type="RuleBase" id="RU004334"/>
    </source>
</evidence>
<dbReference type="SMART" id="SM00430">
    <property type="entry name" value="HOLI"/>
    <property type="match status" value="1"/>
</dbReference>
<proteinExistence type="inferred from homology"/>
<dbReference type="PANTHER" id="PTHR46011">
    <property type="entry name" value="NUCLEAR HORMONE RECEPTOR FAMILY MEMBER NHR-86-RELATED"/>
    <property type="match status" value="1"/>
</dbReference>
<keyword evidence="6 11" id="KW-0805">Transcription regulation</keyword>
<evidence type="ECO:0000313" key="15">
    <source>
        <dbReference type="EMBL" id="CAI5449004.1"/>
    </source>
</evidence>
<feature type="domain" description="NR LBD" evidence="14">
    <location>
        <begin position="345"/>
        <end position="591"/>
    </location>
</feature>
<evidence type="ECO:0000256" key="2">
    <source>
        <dbReference type="ARBA" id="ARBA00005993"/>
    </source>
</evidence>
<evidence type="ECO:0000256" key="12">
    <source>
        <dbReference type="SAM" id="MobiDB-lite"/>
    </source>
</evidence>
<reference evidence="15" key="1">
    <citation type="submission" date="2022-11" db="EMBL/GenBank/DDBJ databases">
        <authorList>
            <person name="Kikuchi T."/>
        </authorList>
    </citation>
    <scope>NUCLEOTIDE SEQUENCE</scope>
    <source>
        <strain evidence="15">PS1010</strain>
    </source>
</reference>
<keyword evidence="4 11" id="KW-0863">Zinc-finger</keyword>
<name>A0A9P1N3Y4_9PELO</name>